<gene>
    <name evidence="2" type="ORF">GGI64_005820</name>
</gene>
<organism evidence="2 3">
    <name type="scientific">Rhizobium leguminosarum</name>
    <dbReference type="NCBI Taxonomy" id="384"/>
    <lineage>
        <taxon>Bacteria</taxon>
        <taxon>Pseudomonadati</taxon>
        <taxon>Pseudomonadota</taxon>
        <taxon>Alphaproteobacteria</taxon>
        <taxon>Hyphomicrobiales</taxon>
        <taxon>Rhizobiaceae</taxon>
        <taxon>Rhizobium/Agrobacterium group</taxon>
        <taxon>Rhizobium</taxon>
    </lineage>
</organism>
<name>A0A7Z0J161_RHILE</name>
<reference evidence="2 3" key="1">
    <citation type="submission" date="2020-07" db="EMBL/GenBank/DDBJ databases">
        <title>Genomic Encyclopedia of Type Strains, Phase IV (KMG-V): Genome sequencing to study the core and pangenomes of soil and plant-associated prokaryotes.</title>
        <authorList>
            <person name="Whitman W."/>
        </authorList>
    </citation>
    <scope>NUCLEOTIDE SEQUENCE [LARGE SCALE GENOMIC DNA]</scope>
    <source>
        <strain evidence="2 3">SEMIA 4052</strain>
    </source>
</reference>
<evidence type="ECO:0000313" key="3">
    <source>
        <dbReference type="Proteomes" id="UP000535276"/>
    </source>
</evidence>
<evidence type="ECO:0000256" key="1">
    <source>
        <dbReference type="SAM" id="MobiDB-lite"/>
    </source>
</evidence>
<dbReference type="RefSeq" id="WP_179613300.1">
    <property type="nucleotide sequence ID" value="NZ_JACBZV010000013.1"/>
</dbReference>
<sequence length="97" mass="10330">MLQQGKDGPACGEGSGSDVPPSHRAALDDKNDRFALLGTARRSEDLFVALAESKATKGASRAAFTKTIRDGYKEQVEPYLCRKIGSWVASHGYAVGS</sequence>
<evidence type="ECO:0000313" key="2">
    <source>
        <dbReference type="EMBL" id="NYJ14722.1"/>
    </source>
</evidence>
<dbReference type="Proteomes" id="UP000535276">
    <property type="component" value="Unassembled WGS sequence"/>
</dbReference>
<accession>A0A7Z0J161</accession>
<dbReference type="EMBL" id="JACBZV010000013">
    <property type="protein sequence ID" value="NYJ14722.1"/>
    <property type="molecule type" value="Genomic_DNA"/>
</dbReference>
<comment type="caution">
    <text evidence="2">The sequence shown here is derived from an EMBL/GenBank/DDBJ whole genome shotgun (WGS) entry which is preliminary data.</text>
</comment>
<dbReference type="AlphaFoldDB" id="A0A7Z0J161"/>
<proteinExistence type="predicted"/>
<protein>
    <submittedName>
        <fullName evidence="2">Uncharacterized protein</fullName>
    </submittedName>
</protein>
<feature type="region of interest" description="Disordered" evidence="1">
    <location>
        <begin position="1"/>
        <end position="25"/>
    </location>
</feature>